<dbReference type="GO" id="GO:0043386">
    <property type="term" value="P:mycotoxin biosynthetic process"/>
    <property type="evidence" value="ECO:0007669"/>
    <property type="project" value="InterPro"/>
</dbReference>
<gene>
    <name evidence="3" type="ORF">SEPMUDRAFT_145691</name>
</gene>
<evidence type="ECO:0000256" key="2">
    <source>
        <dbReference type="ARBA" id="ARBA00035112"/>
    </source>
</evidence>
<dbReference type="HOGENOM" id="CLU_042941_2_3_1"/>
<organism evidence="3 4">
    <name type="scientific">Sphaerulina musiva (strain SO2202)</name>
    <name type="common">Poplar stem canker fungus</name>
    <name type="synonym">Septoria musiva</name>
    <dbReference type="NCBI Taxonomy" id="692275"/>
    <lineage>
        <taxon>Eukaryota</taxon>
        <taxon>Fungi</taxon>
        <taxon>Dikarya</taxon>
        <taxon>Ascomycota</taxon>
        <taxon>Pezizomycotina</taxon>
        <taxon>Dothideomycetes</taxon>
        <taxon>Dothideomycetidae</taxon>
        <taxon>Mycosphaerellales</taxon>
        <taxon>Mycosphaerellaceae</taxon>
        <taxon>Sphaerulina</taxon>
    </lineage>
</organism>
<evidence type="ECO:0000313" key="3">
    <source>
        <dbReference type="EMBL" id="EMF16446.1"/>
    </source>
</evidence>
<dbReference type="OrthoDB" id="3687641at2759"/>
<dbReference type="GeneID" id="27900341"/>
<reference evidence="3 4" key="1">
    <citation type="journal article" date="2012" name="PLoS Pathog.">
        <title>Diverse lifestyles and strategies of plant pathogenesis encoded in the genomes of eighteen Dothideomycetes fungi.</title>
        <authorList>
            <person name="Ohm R.A."/>
            <person name="Feau N."/>
            <person name="Henrissat B."/>
            <person name="Schoch C.L."/>
            <person name="Horwitz B.A."/>
            <person name="Barry K.W."/>
            <person name="Condon B.J."/>
            <person name="Copeland A.C."/>
            <person name="Dhillon B."/>
            <person name="Glaser F."/>
            <person name="Hesse C.N."/>
            <person name="Kosti I."/>
            <person name="LaButti K."/>
            <person name="Lindquist E.A."/>
            <person name="Lucas S."/>
            <person name="Salamov A.A."/>
            <person name="Bradshaw R.E."/>
            <person name="Ciuffetti L."/>
            <person name="Hamelin R.C."/>
            <person name="Kema G.H.J."/>
            <person name="Lawrence C."/>
            <person name="Scott J.A."/>
            <person name="Spatafora J.W."/>
            <person name="Turgeon B.G."/>
            <person name="de Wit P.J.G.M."/>
            <person name="Zhong S."/>
            <person name="Goodwin S.B."/>
            <person name="Grigoriev I.V."/>
        </authorList>
    </citation>
    <scope>NUCLEOTIDE SEQUENCE [LARGE SCALE GENOMIC DNA]</scope>
    <source>
        <strain evidence="3 4">SO2202</strain>
    </source>
</reference>
<dbReference type="STRING" id="692275.N1QGU6"/>
<comment type="pathway">
    <text evidence="1">Mycotoxin biosynthesis.</text>
</comment>
<dbReference type="InterPro" id="IPR021765">
    <property type="entry name" value="UstYa-like"/>
</dbReference>
<dbReference type="RefSeq" id="XP_016764567.1">
    <property type="nucleotide sequence ID" value="XM_016903204.1"/>
</dbReference>
<comment type="similarity">
    <text evidence="2">Belongs to the ustYa family.</text>
</comment>
<dbReference type="Pfam" id="PF11807">
    <property type="entry name" value="UstYa"/>
    <property type="match status" value="1"/>
</dbReference>
<dbReference type="AlphaFoldDB" id="N1QGU6"/>
<proteinExistence type="inferred from homology"/>
<evidence type="ECO:0000256" key="1">
    <source>
        <dbReference type="ARBA" id="ARBA00004685"/>
    </source>
</evidence>
<accession>N1QGU6</accession>
<name>N1QGU6_SPHMS</name>
<dbReference type="PANTHER" id="PTHR33365">
    <property type="entry name" value="YALI0B05434P"/>
    <property type="match status" value="1"/>
</dbReference>
<dbReference type="PANTHER" id="PTHR33365:SF4">
    <property type="entry name" value="CYCLOCHLOROTINE BIOSYNTHESIS PROTEIN O"/>
    <property type="match status" value="1"/>
</dbReference>
<sequence length="316" mass="37575">MEKFSSFLKPHRYVSLTQDSQASDSMEKLLEPQELEARIRHGRSGVLLTWCRAAYLLIAWVLTASLASLWLNALVNPSDLRGIELKDLEFKAAESWIERDIVKFTGTPIFETQDIVYREYNRDYKQYLGNSTEARDNWHELLRDRYFLVTEDEMKAIYPNNYKEYYHTALGWWIGLDGFHILHCVWVVGKALDQARSGKAEDSEYQRYHEDHCLDIIRQSVQCNMDLTPIPERRWHTTEHHFIDSDQKHVCRNIWTLRKFLDVRQNRTKQLIAEYEEREGKPWVEEDSAMGVFGFPEWKGEMKDYRPPYLVEKLSE</sequence>
<dbReference type="EMBL" id="KB456260">
    <property type="protein sequence ID" value="EMF16446.1"/>
    <property type="molecule type" value="Genomic_DNA"/>
</dbReference>
<dbReference type="eggNOG" id="ENOG502SR2C">
    <property type="taxonomic scope" value="Eukaryota"/>
</dbReference>
<keyword evidence="4" id="KW-1185">Reference proteome</keyword>
<evidence type="ECO:0000313" key="4">
    <source>
        <dbReference type="Proteomes" id="UP000016931"/>
    </source>
</evidence>
<dbReference type="OMA" id="ESWIERD"/>
<dbReference type="Proteomes" id="UP000016931">
    <property type="component" value="Unassembled WGS sequence"/>
</dbReference>
<protein>
    <submittedName>
        <fullName evidence="3">Uncharacterized protein</fullName>
    </submittedName>
</protein>